<protein>
    <recommendedName>
        <fullName evidence="4">PPM-type phosphatase domain-containing protein</fullName>
    </recommendedName>
</protein>
<dbReference type="SUPFAM" id="SSF101898">
    <property type="entry name" value="NHL repeat"/>
    <property type="match status" value="1"/>
</dbReference>
<dbReference type="Proteomes" id="UP000229916">
    <property type="component" value="Unassembled WGS sequence"/>
</dbReference>
<dbReference type="InterPro" id="IPR011042">
    <property type="entry name" value="6-blade_b-propeller_TolB-like"/>
</dbReference>
<keyword evidence="1" id="KW-0472">Membrane</keyword>
<dbReference type="AlphaFoldDB" id="A0A2M7AM40"/>
<feature type="transmembrane region" description="Helical" evidence="1">
    <location>
        <begin position="358"/>
        <end position="377"/>
    </location>
</feature>
<accession>A0A2M7AM40</accession>
<evidence type="ECO:0000313" key="2">
    <source>
        <dbReference type="EMBL" id="PIU68461.1"/>
    </source>
</evidence>
<keyword evidence="1" id="KW-1133">Transmembrane helix</keyword>
<sequence>MFFKEVTMKKSLGINLAELKGGEEESEQALAKIYIEKPPDEETLRLKGKLYALISLASADSLKLKDFLDKALEELKIEYYGDTQDNVLKSLERGIKKAYFYVQAEIQAKGILTEGVDFNIVVAILWGNVLYLGQLGLTKVAILREGNLKFIGETEGFSKDIKSETSRVRLSSGLIHEKDFLILGTTQFWEAFPPESIKTYLLGYPLGQAVKLLTEKLGKDQSQALVKNRALVAGLFLNFEFKIFPTQEESLSIITPERLLQSPSRANVLTKLKSLFSLKKVAGLVPVKAGKGLLSSASLPLKANLGKGAAVLRDKARWLKQRLMRFLVIVLPSLKERMQEEEPEVYLKKPATGNPRSFLLLAFLLIVILAVSLFVTLKNKGRAQDHQKFQTLVTKAQENLKESQRVSLSETEKKNKLEEAQSLLSGTSSLNLNQEDGEQLKELKTEIEKGLYKVFSVQEEVVFDLSSIDKNAAPTGLSENEGKLYLLDRIKANLYQVDLVSKKTESFSFNQEEVGKPTLLAVNPQGVFLLSLDRGVSKFSPQTNGFALVIEKDDAWGEVADFDSFYSNLYLLSPSQEQIFKYVPLEAGFSNHLQFLNEPGGADLQKGVALTIDGSVYVLAADGQVFKYAAGKRQDFSLKGFDLGFKKPSRIFTQTDFKEIYILDSEHKGVAIFDKDGNYVKLVQNDGWNNLLDLWVDAKEENLYLLSQTKISKVGLK</sequence>
<dbReference type="EMBL" id="PEWD01000073">
    <property type="protein sequence ID" value="PIU68461.1"/>
    <property type="molecule type" value="Genomic_DNA"/>
</dbReference>
<evidence type="ECO:0000256" key="1">
    <source>
        <dbReference type="SAM" id="Phobius"/>
    </source>
</evidence>
<evidence type="ECO:0008006" key="4">
    <source>
        <dbReference type="Google" id="ProtNLM"/>
    </source>
</evidence>
<name>A0A2M7AM40_UNCKA</name>
<keyword evidence="1" id="KW-0812">Transmembrane</keyword>
<evidence type="ECO:0000313" key="3">
    <source>
        <dbReference type="Proteomes" id="UP000229916"/>
    </source>
</evidence>
<dbReference type="Gene3D" id="2.120.10.30">
    <property type="entry name" value="TolB, C-terminal domain"/>
    <property type="match status" value="1"/>
</dbReference>
<organism evidence="2 3">
    <name type="scientific">candidate division WWE3 bacterium CG06_land_8_20_14_3_00_42_16</name>
    <dbReference type="NCBI Taxonomy" id="1975083"/>
    <lineage>
        <taxon>Bacteria</taxon>
        <taxon>Katanobacteria</taxon>
    </lineage>
</organism>
<reference evidence="3" key="1">
    <citation type="submission" date="2017-09" db="EMBL/GenBank/DDBJ databases">
        <title>Depth-based differentiation of microbial function through sediment-hosted aquifers and enrichment of novel symbionts in the deep terrestrial subsurface.</title>
        <authorList>
            <person name="Probst A.J."/>
            <person name="Ladd B."/>
            <person name="Jarett J.K."/>
            <person name="Geller-Mcgrath D.E."/>
            <person name="Sieber C.M.K."/>
            <person name="Emerson J.B."/>
            <person name="Anantharaman K."/>
            <person name="Thomas B.C."/>
            <person name="Malmstrom R."/>
            <person name="Stieglmeier M."/>
            <person name="Klingl A."/>
            <person name="Woyke T."/>
            <person name="Ryan C.M."/>
            <person name="Banfield J.F."/>
        </authorList>
    </citation>
    <scope>NUCLEOTIDE SEQUENCE [LARGE SCALE GENOMIC DNA]</scope>
</reference>
<gene>
    <name evidence="2" type="ORF">COS81_03890</name>
</gene>
<proteinExistence type="predicted"/>
<comment type="caution">
    <text evidence="2">The sequence shown here is derived from an EMBL/GenBank/DDBJ whole genome shotgun (WGS) entry which is preliminary data.</text>
</comment>